<organism evidence="2 3">
    <name type="scientific">Intoshia linei</name>
    <dbReference type="NCBI Taxonomy" id="1819745"/>
    <lineage>
        <taxon>Eukaryota</taxon>
        <taxon>Metazoa</taxon>
        <taxon>Spiralia</taxon>
        <taxon>Lophotrochozoa</taxon>
        <taxon>Mesozoa</taxon>
        <taxon>Orthonectida</taxon>
        <taxon>Rhopaluridae</taxon>
        <taxon>Intoshia</taxon>
    </lineage>
</organism>
<dbReference type="GO" id="GO:0005730">
    <property type="term" value="C:nucleolus"/>
    <property type="evidence" value="ECO:0007669"/>
    <property type="project" value="TreeGrafter"/>
</dbReference>
<feature type="domain" description="RRM" evidence="1">
    <location>
        <begin position="16"/>
        <end position="89"/>
    </location>
</feature>
<evidence type="ECO:0000313" key="3">
    <source>
        <dbReference type="Proteomes" id="UP000078046"/>
    </source>
</evidence>
<dbReference type="EMBL" id="LWCA01001159">
    <property type="protein sequence ID" value="OAF65760.1"/>
    <property type="molecule type" value="Genomic_DNA"/>
</dbReference>
<proteinExistence type="predicted"/>
<dbReference type="GO" id="GO:0000472">
    <property type="term" value="P:endonucleolytic cleavage to generate mature 5'-end of SSU-rRNA from (SSU-rRNA, 5.8S rRNA, LSU-rRNA)"/>
    <property type="evidence" value="ECO:0007669"/>
    <property type="project" value="TreeGrafter"/>
</dbReference>
<accession>A0A177AVA2</accession>
<reference evidence="2 3" key="1">
    <citation type="submission" date="2016-04" db="EMBL/GenBank/DDBJ databases">
        <title>The genome of Intoshia linei affirms orthonectids as highly simplified spiralians.</title>
        <authorList>
            <person name="Mikhailov K.V."/>
            <person name="Slusarev G.S."/>
            <person name="Nikitin M.A."/>
            <person name="Logacheva M.D."/>
            <person name="Penin A."/>
            <person name="Aleoshin V."/>
            <person name="Panchin Y.V."/>
        </authorList>
    </citation>
    <scope>NUCLEOTIDE SEQUENCE [LARGE SCALE GENOMIC DNA]</scope>
    <source>
        <strain evidence="2">Intl2013</strain>
        <tissue evidence="2">Whole animal</tissue>
    </source>
</reference>
<sequence length="186" mass="22248">MNTLEEKLRSRNTKGIVYLSHVPNGYTIAQISTYLGNFGKIGRAYFRPDDKKQKRKRRIYCEGWVEFDTVKEARHAESMLNNQLIMITKSSESYTQLWNIIFMPNLIWTDINAKEAEIKSSQFHRMRQEIFKARKLSNYYTGRIDSSTNLRRAVKNDKNFKRIENSNKNKKQLQFKQKRVSFFLFR</sequence>
<keyword evidence="3" id="KW-1185">Reference proteome</keyword>
<dbReference type="OrthoDB" id="287393at2759"/>
<protein>
    <submittedName>
        <fullName evidence="2">Pre-rRNA-processing protein ESF2</fullName>
    </submittedName>
</protein>
<comment type="caution">
    <text evidence="2">The sequence shown here is derived from an EMBL/GenBank/DDBJ whole genome shotgun (WGS) entry which is preliminary data.</text>
</comment>
<dbReference type="InterPro" id="IPR039119">
    <property type="entry name" value="ABT1/Esf2"/>
</dbReference>
<dbReference type="Gene3D" id="3.30.70.330">
    <property type="match status" value="1"/>
</dbReference>
<dbReference type="InterPro" id="IPR035979">
    <property type="entry name" value="RBD_domain_sf"/>
</dbReference>
<dbReference type="PANTHER" id="PTHR12311">
    <property type="entry name" value="ACTIVATOR OF BASAL TRANSCRIPTION 1"/>
    <property type="match status" value="1"/>
</dbReference>
<dbReference type="GO" id="GO:0000480">
    <property type="term" value="P:endonucleolytic cleavage in 5'-ETS of tricistronic rRNA transcript (SSU-rRNA, 5.8S rRNA, LSU-rRNA)"/>
    <property type="evidence" value="ECO:0007669"/>
    <property type="project" value="TreeGrafter"/>
</dbReference>
<dbReference type="Proteomes" id="UP000078046">
    <property type="component" value="Unassembled WGS sequence"/>
</dbReference>
<dbReference type="InterPro" id="IPR012677">
    <property type="entry name" value="Nucleotide-bd_a/b_plait_sf"/>
</dbReference>
<dbReference type="Pfam" id="PF00076">
    <property type="entry name" value="RRM_1"/>
    <property type="match status" value="1"/>
</dbReference>
<dbReference type="InterPro" id="IPR000504">
    <property type="entry name" value="RRM_dom"/>
</dbReference>
<dbReference type="SMART" id="SM00360">
    <property type="entry name" value="RRM"/>
    <property type="match status" value="1"/>
</dbReference>
<evidence type="ECO:0000313" key="2">
    <source>
        <dbReference type="EMBL" id="OAF65760.1"/>
    </source>
</evidence>
<gene>
    <name evidence="2" type="ORF">A3Q56_06501</name>
</gene>
<dbReference type="PANTHER" id="PTHR12311:SF7">
    <property type="entry name" value="ACTIVATOR OF BASAL TRANSCRIPTION 1"/>
    <property type="match status" value="1"/>
</dbReference>
<dbReference type="SUPFAM" id="SSF54928">
    <property type="entry name" value="RNA-binding domain, RBD"/>
    <property type="match status" value="1"/>
</dbReference>
<dbReference type="GO" id="GO:0034462">
    <property type="term" value="P:small-subunit processome assembly"/>
    <property type="evidence" value="ECO:0007669"/>
    <property type="project" value="TreeGrafter"/>
</dbReference>
<dbReference type="AlphaFoldDB" id="A0A177AVA2"/>
<name>A0A177AVA2_9BILA</name>
<dbReference type="GO" id="GO:0000447">
    <property type="term" value="P:endonucleolytic cleavage in ITS1 to separate SSU-rRNA from 5.8S rRNA and LSU-rRNA from tricistronic rRNA transcript (SSU-rRNA, 5.8S rRNA, LSU-rRNA)"/>
    <property type="evidence" value="ECO:0007669"/>
    <property type="project" value="TreeGrafter"/>
</dbReference>
<dbReference type="GO" id="GO:0003723">
    <property type="term" value="F:RNA binding"/>
    <property type="evidence" value="ECO:0007669"/>
    <property type="project" value="InterPro"/>
</dbReference>
<evidence type="ECO:0000259" key="1">
    <source>
        <dbReference type="SMART" id="SM00360"/>
    </source>
</evidence>